<keyword evidence="3" id="KW-1185">Reference proteome</keyword>
<evidence type="ECO:0000313" key="2">
    <source>
        <dbReference type="EMBL" id="QNT70269.1"/>
    </source>
</evidence>
<dbReference type="EMBL" id="CP053923">
    <property type="protein sequence ID" value="QNT70269.1"/>
    <property type="molecule type" value="Genomic_DNA"/>
</dbReference>
<organism evidence="2 3">
    <name type="scientific">Defluviicoccus vanus</name>
    <dbReference type="NCBI Taxonomy" id="111831"/>
    <lineage>
        <taxon>Bacteria</taxon>
        <taxon>Pseudomonadati</taxon>
        <taxon>Pseudomonadota</taxon>
        <taxon>Alphaproteobacteria</taxon>
        <taxon>Rhodospirillales</taxon>
        <taxon>Rhodospirillaceae</taxon>
        <taxon>Defluviicoccus</taxon>
    </lineage>
</organism>
<evidence type="ECO:0000313" key="3">
    <source>
        <dbReference type="Proteomes" id="UP000516369"/>
    </source>
</evidence>
<accession>A0A7H1N3I3</accession>
<sequence length="171" mass="17557">MRLLCGVALALAMTCGPLAARAATYVVWQGEAAITAASAACSVNVPERSRIAVGAVLKSILRPALLGNNGNDARISFIHDSQAIFGLDLAGGLNLPGTGTYAAYGVTEYSSAAASPLIKANVGGQYQAFALTPVAPTATTKFVSLRGTVADFMFIPGCKVTFRASYSLRPA</sequence>
<dbReference type="AlphaFoldDB" id="A0A7H1N3I3"/>
<gene>
    <name evidence="2" type="ORF">HQ394_14195</name>
</gene>
<dbReference type="RefSeq" id="WP_190260751.1">
    <property type="nucleotide sequence ID" value="NZ_CP053923.1"/>
</dbReference>
<reference evidence="2 3" key="1">
    <citation type="submission" date="2020-05" db="EMBL/GenBank/DDBJ databases">
        <title>Complete closed genome sequence of Defluviicoccus vanus.</title>
        <authorList>
            <person name="Bessarab I."/>
            <person name="Arumugam K."/>
            <person name="Maszenan A.M."/>
            <person name="Seviour R.J."/>
            <person name="Williams R.B."/>
        </authorList>
    </citation>
    <scope>NUCLEOTIDE SEQUENCE [LARGE SCALE GENOMIC DNA]</scope>
    <source>
        <strain evidence="2 3">Ben 114</strain>
    </source>
</reference>
<protein>
    <recommendedName>
        <fullName evidence="4">DUF4402 domain-containing protein</fullName>
    </recommendedName>
</protein>
<dbReference type="KEGG" id="dvn:HQ394_14195"/>
<evidence type="ECO:0000256" key="1">
    <source>
        <dbReference type="SAM" id="SignalP"/>
    </source>
</evidence>
<proteinExistence type="predicted"/>
<dbReference type="Proteomes" id="UP000516369">
    <property type="component" value="Chromosome"/>
</dbReference>
<name>A0A7H1N3I3_9PROT</name>
<keyword evidence="1" id="KW-0732">Signal</keyword>
<evidence type="ECO:0008006" key="4">
    <source>
        <dbReference type="Google" id="ProtNLM"/>
    </source>
</evidence>
<feature type="signal peptide" evidence="1">
    <location>
        <begin position="1"/>
        <end position="22"/>
    </location>
</feature>
<feature type="chain" id="PRO_5028850672" description="DUF4402 domain-containing protein" evidence="1">
    <location>
        <begin position="23"/>
        <end position="171"/>
    </location>
</feature>